<organism evidence="2">
    <name type="scientific">Prunus dulcis</name>
    <name type="common">Almond</name>
    <name type="synonym">Amygdalus dulcis</name>
    <dbReference type="NCBI Taxonomy" id="3755"/>
    <lineage>
        <taxon>Eukaryota</taxon>
        <taxon>Viridiplantae</taxon>
        <taxon>Streptophyta</taxon>
        <taxon>Embryophyta</taxon>
        <taxon>Tracheophyta</taxon>
        <taxon>Spermatophyta</taxon>
        <taxon>Magnoliopsida</taxon>
        <taxon>eudicotyledons</taxon>
        <taxon>Gunneridae</taxon>
        <taxon>Pentapetalae</taxon>
        <taxon>rosids</taxon>
        <taxon>fabids</taxon>
        <taxon>Rosales</taxon>
        <taxon>Rosaceae</taxon>
        <taxon>Amygdaloideae</taxon>
        <taxon>Amygdaleae</taxon>
        <taxon>Prunus</taxon>
    </lineage>
</organism>
<protein>
    <submittedName>
        <fullName evidence="2">Uncharacterized protein</fullName>
    </submittedName>
</protein>
<feature type="compositionally biased region" description="Pro residues" evidence="1">
    <location>
        <begin position="33"/>
        <end position="44"/>
    </location>
</feature>
<feature type="region of interest" description="Disordered" evidence="1">
    <location>
        <begin position="171"/>
        <end position="203"/>
    </location>
</feature>
<evidence type="ECO:0000313" key="2">
    <source>
        <dbReference type="EMBL" id="BBG93285.1"/>
    </source>
</evidence>
<feature type="region of interest" description="Disordered" evidence="1">
    <location>
        <begin position="72"/>
        <end position="94"/>
    </location>
</feature>
<gene>
    <name evidence="2" type="ORF">Prudu_001254</name>
</gene>
<name>A0A4Y1QN49_PRUDU</name>
<dbReference type="AlphaFoldDB" id="A0A4Y1QN49"/>
<proteinExistence type="predicted"/>
<feature type="compositionally biased region" description="Polar residues" evidence="1">
    <location>
        <begin position="172"/>
        <end position="194"/>
    </location>
</feature>
<feature type="non-terminal residue" evidence="2">
    <location>
        <position position="1"/>
    </location>
</feature>
<feature type="compositionally biased region" description="Low complexity" evidence="1">
    <location>
        <begin position="1"/>
        <end position="11"/>
    </location>
</feature>
<feature type="region of interest" description="Disordered" evidence="1">
    <location>
        <begin position="1"/>
        <end position="51"/>
    </location>
</feature>
<reference evidence="2" key="1">
    <citation type="journal article" date="2019" name="Science">
        <title>Mutation of a bHLH transcription factor allowed almond domestication.</title>
        <authorList>
            <person name="Sanchez-Perez R."/>
            <person name="Pavan S."/>
            <person name="Mazzeo R."/>
            <person name="Moldovan C."/>
            <person name="Aiese Cigliano R."/>
            <person name="Del Cueto J."/>
            <person name="Ricciardi F."/>
            <person name="Lotti C."/>
            <person name="Ricciardi L."/>
            <person name="Dicenta F."/>
            <person name="Lopez-Marques R.L."/>
            <person name="Lindberg Moller B."/>
        </authorList>
    </citation>
    <scope>NUCLEOTIDE SEQUENCE</scope>
</reference>
<accession>A0A4Y1QN49</accession>
<dbReference type="EMBL" id="AP019297">
    <property type="protein sequence ID" value="BBG93285.1"/>
    <property type="molecule type" value="Genomic_DNA"/>
</dbReference>
<evidence type="ECO:0000256" key="1">
    <source>
        <dbReference type="SAM" id="MobiDB-lite"/>
    </source>
</evidence>
<sequence>FSLSLSSLSPSARFGSCDRSPSKRLPGHHRPSRSPPWVPSGPPPCHRRNLTNLHHGAALSWPENSVFRRSSKFSFVSPPNRSSKAPGARQDPRKEPYKAIEAYEIHHRASHSFRAVKKLELVENFGFDQITGETLPNFRQESKENVNSNYSRKDKMVNCVRQLPDVGHIINGTRNVTTKEGSSKPTKAKNQNNGSKDKTKAKL</sequence>